<evidence type="ECO:0000256" key="12">
    <source>
        <dbReference type="ARBA" id="ARBA00023136"/>
    </source>
</evidence>
<dbReference type="Pfam" id="PF00067">
    <property type="entry name" value="p450"/>
    <property type="match status" value="1"/>
</dbReference>
<dbReference type="Gene3D" id="1.10.630.10">
    <property type="entry name" value="Cytochrome P450"/>
    <property type="match status" value="1"/>
</dbReference>
<dbReference type="GO" id="GO:0016705">
    <property type="term" value="F:oxidoreductase activity, acting on paired donors, with incorporation or reduction of molecular oxygen"/>
    <property type="evidence" value="ECO:0007669"/>
    <property type="project" value="InterPro"/>
</dbReference>
<sequence>MLIIFRIVTQSVIRLTALRLENYLKRKDDAFLAEMKNICSLFTLDSASKVDFGINTSSLKNSNEAFRKYCKLFFSFNVRRFLNVIIDERDDKCFHRNDIIDILLKIKEEGMQGRYSLKDNNLSEPQVATFLMTGSQPSALLKCNGLQENVNSQEYLSIVLDLIPDISIFGSSIDLKPFQDYALADRIPVYIPIFGLLGDLKKTPSSVNLPFGDGPHSCIGMCVALLQVKIGLVHFLKGHYFVPCKKTSKRANFVGHRIALQVKNGIILKVKRDYLYDKFVMNNIPKY</sequence>
<evidence type="ECO:0000256" key="4">
    <source>
        <dbReference type="ARBA" id="ARBA00010617"/>
    </source>
</evidence>
<dbReference type="EMBL" id="JXJN01013920">
    <property type="status" value="NOT_ANNOTATED_CDS"/>
    <property type="molecule type" value="Genomic_DNA"/>
</dbReference>
<evidence type="ECO:0000256" key="11">
    <source>
        <dbReference type="ARBA" id="ARBA00023033"/>
    </source>
</evidence>
<evidence type="ECO:0000313" key="15">
    <source>
        <dbReference type="Proteomes" id="UP000092460"/>
    </source>
</evidence>
<evidence type="ECO:0000256" key="6">
    <source>
        <dbReference type="ARBA" id="ARBA00022723"/>
    </source>
</evidence>
<evidence type="ECO:0000256" key="13">
    <source>
        <dbReference type="RuleBase" id="RU000461"/>
    </source>
</evidence>
<dbReference type="InterPro" id="IPR001128">
    <property type="entry name" value="Cyt_P450"/>
</dbReference>
<organism evidence="14 15">
    <name type="scientific">Glossina palpalis gambiensis</name>
    <dbReference type="NCBI Taxonomy" id="67801"/>
    <lineage>
        <taxon>Eukaryota</taxon>
        <taxon>Metazoa</taxon>
        <taxon>Ecdysozoa</taxon>
        <taxon>Arthropoda</taxon>
        <taxon>Hexapoda</taxon>
        <taxon>Insecta</taxon>
        <taxon>Pterygota</taxon>
        <taxon>Neoptera</taxon>
        <taxon>Endopterygota</taxon>
        <taxon>Diptera</taxon>
        <taxon>Brachycera</taxon>
        <taxon>Muscomorpha</taxon>
        <taxon>Hippoboscoidea</taxon>
        <taxon>Glossinidae</taxon>
        <taxon>Glossina</taxon>
    </lineage>
</organism>
<dbReference type="InterPro" id="IPR050476">
    <property type="entry name" value="Insect_CytP450_Detox"/>
</dbReference>
<evidence type="ECO:0000256" key="10">
    <source>
        <dbReference type="ARBA" id="ARBA00023004"/>
    </source>
</evidence>
<dbReference type="PANTHER" id="PTHR24292">
    <property type="entry name" value="CYTOCHROME P450"/>
    <property type="match status" value="1"/>
</dbReference>
<evidence type="ECO:0000256" key="5">
    <source>
        <dbReference type="ARBA" id="ARBA00022617"/>
    </source>
</evidence>
<evidence type="ECO:0000256" key="1">
    <source>
        <dbReference type="ARBA" id="ARBA00001971"/>
    </source>
</evidence>
<dbReference type="Proteomes" id="UP000092460">
    <property type="component" value="Unassembled WGS sequence"/>
</dbReference>
<accession>A0A1B0BGQ0</accession>
<dbReference type="GO" id="GO:0020037">
    <property type="term" value="F:heme binding"/>
    <property type="evidence" value="ECO:0007669"/>
    <property type="project" value="InterPro"/>
</dbReference>
<name>A0A1B0BGQ0_9MUSC</name>
<keyword evidence="8" id="KW-0492">Microsome</keyword>
<keyword evidence="12" id="KW-0472">Membrane</keyword>
<proteinExistence type="inferred from homology"/>
<dbReference type="GO" id="GO:0004497">
    <property type="term" value="F:monooxygenase activity"/>
    <property type="evidence" value="ECO:0007669"/>
    <property type="project" value="UniProtKB-KW"/>
</dbReference>
<evidence type="ECO:0000256" key="8">
    <source>
        <dbReference type="ARBA" id="ARBA00022848"/>
    </source>
</evidence>
<dbReference type="STRING" id="67801.A0A1B0BGQ0"/>
<dbReference type="PROSITE" id="PS00086">
    <property type="entry name" value="CYTOCHROME_P450"/>
    <property type="match status" value="1"/>
</dbReference>
<keyword evidence="5 13" id="KW-0349">Heme</keyword>
<dbReference type="GO" id="GO:0046680">
    <property type="term" value="P:response to DDT"/>
    <property type="evidence" value="ECO:0007669"/>
    <property type="project" value="TreeGrafter"/>
</dbReference>
<dbReference type="EnsemblMetazoa" id="GPPI029449-RA">
    <property type="protein sequence ID" value="GPPI029449-PA"/>
    <property type="gene ID" value="GPPI029449"/>
</dbReference>
<comment type="cofactor">
    <cofactor evidence="1">
        <name>heme</name>
        <dbReference type="ChEBI" id="CHEBI:30413"/>
    </cofactor>
</comment>
<keyword evidence="6 13" id="KW-0479">Metal-binding</keyword>
<dbReference type="GO" id="GO:0005506">
    <property type="term" value="F:iron ion binding"/>
    <property type="evidence" value="ECO:0007669"/>
    <property type="project" value="InterPro"/>
</dbReference>
<dbReference type="InterPro" id="IPR017972">
    <property type="entry name" value="Cyt_P450_CS"/>
</dbReference>
<dbReference type="PANTHER" id="PTHR24292:SF45">
    <property type="entry name" value="CYTOCHROME P450 6G1-RELATED"/>
    <property type="match status" value="1"/>
</dbReference>
<dbReference type="GO" id="GO:0046701">
    <property type="term" value="P:insecticide catabolic process"/>
    <property type="evidence" value="ECO:0007669"/>
    <property type="project" value="TreeGrafter"/>
</dbReference>
<dbReference type="GO" id="GO:0005789">
    <property type="term" value="C:endoplasmic reticulum membrane"/>
    <property type="evidence" value="ECO:0007669"/>
    <property type="project" value="UniProtKB-SubCell"/>
</dbReference>
<protein>
    <submittedName>
        <fullName evidence="14">Uncharacterized protein</fullName>
    </submittedName>
</protein>
<comment type="subcellular location">
    <subcellularLocation>
        <location evidence="3">Endoplasmic reticulum membrane</location>
        <topology evidence="3">Peripheral membrane protein</topology>
    </subcellularLocation>
    <subcellularLocation>
        <location evidence="2">Microsome membrane</location>
        <topology evidence="2">Peripheral membrane protein</topology>
    </subcellularLocation>
</comment>
<evidence type="ECO:0000256" key="2">
    <source>
        <dbReference type="ARBA" id="ARBA00004174"/>
    </source>
</evidence>
<evidence type="ECO:0000313" key="14">
    <source>
        <dbReference type="EnsemblMetazoa" id="GPPI029449-PA"/>
    </source>
</evidence>
<keyword evidence="7" id="KW-0256">Endoplasmic reticulum</keyword>
<reference evidence="14" key="2">
    <citation type="submission" date="2020-05" db="UniProtKB">
        <authorList>
            <consortium name="EnsemblMetazoa"/>
        </authorList>
    </citation>
    <scope>IDENTIFICATION</scope>
    <source>
        <strain evidence="14">IAEA</strain>
    </source>
</reference>
<dbReference type="InterPro" id="IPR036396">
    <property type="entry name" value="Cyt_P450_sf"/>
</dbReference>
<evidence type="ECO:0000256" key="9">
    <source>
        <dbReference type="ARBA" id="ARBA00023002"/>
    </source>
</evidence>
<dbReference type="AlphaFoldDB" id="A0A1B0BGQ0"/>
<keyword evidence="11 13" id="KW-0503">Monooxygenase</keyword>
<dbReference type="SUPFAM" id="SSF48264">
    <property type="entry name" value="Cytochrome P450"/>
    <property type="match status" value="1"/>
</dbReference>
<evidence type="ECO:0000256" key="7">
    <source>
        <dbReference type="ARBA" id="ARBA00022824"/>
    </source>
</evidence>
<evidence type="ECO:0000256" key="3">
    <source>
        <dbReference type="ARBA" id="ARBA00004406"/>
    </source>
</evidence>
<keyword evidence="10 13" id="KW-0408">Iron</keyword>
<keyword evidence="9 13" id="KW-0560">Oxidoreductase</keyword>
<dbReference type="VEuPathDB" id="VectorBase:GPPI029449"/>
<comment type="similarity">
    <text evidence="4 13">Belongs to the cytochrome P450 family.</text>
</comment>
<keyword evidence="15" id="KW-1185">Reference proteome</keyword>
<reference evidence="15" key="1">
    <citation type="submission" date="2015-01" db="EMBL/GenBank/DDBJ databases">
        <authorList>
            <person name="Aksoy S."/>
            <person name="Warren W."/>
            <person name="Wilson R.K."/>
        </authorList>
    </citation>
    <scope>NUCLEOTIDE SEQUENCE [LARGE SCALE GENOMIC DNA]</scope>
    <source>
        <strain evidence="15">IAEA</strain>
    </source>
</reference>